<comment type="caution">
    <text evidence="3">The sequence shown here is derived from an EMBL/GenBank/DDBJ whole genome shotgun (WGS) entry which is preliminary data.</text>
</comment>
<evidence type="ECO:0000313" key="3">
    <source>
        <dbReference type="EMBL" id="MBE4751491.1"/>
    </source>
</evidence>
<sequence length="209" mass="22948">MNRLASVLLALTCALLLPACGPSECTPDNCRDGCCTAEAECIREQRDDACGLRGGAACEGCASGSVCHLQRQSCVVGVMRTQVQPIRASILDFNPWDEEDPDWDLDGSPPDVVVEMRCPSAPERSRTETVQSLEPRWSSGSCEVVSSNLLKNPIEISIFDVDDFSLDDEFGTIHYQVTPADLNRGWFEIDIPEAVTSLTFFLSHTYSEH</sequence>
<dbReference type="InterPro" id="IPR000008">
    <property type="entry name" value="C2_dom"/>
</dbReference>
<keyword evidence="4" id="KW-1185">Reference proteome</keyword>
<feature type="chain" id="PRO_5046619770" description="C2 domain-containing protein" evidence="1">
    <location>
        <begin position="20"/>
        <end position="209"/>
    </location>
</feature>
<evidence type="ECO:0000259" key="2">
    <source>
        <dbReference type="Pfam" id="PF00168"/>
    </source>
</evidence>
<gene>
    <name evidence="3" type="ORF">G4177_25285</name>
</gene>
<accession>A0ABR9PU97</accession>
<dbReference type="InterPro" id="IPR035892">
    <property type="entry name" value="C2_domain_sf"/>
</dbReference>
<evidence type="ECO:0000313" key="4">
    <source>
        <dbReference type="Proteomes" id="UP001516472"/>
    </source>
</evidence>
<organism evidence="3 4">
    <name type="scientific">Corallococcus soli</name>
    <dbReference type="NCBI Taxonomy" id="2710757"/>
    <lineage>
        <taxon>Bacteria</taxon>
        <taxon>Pseudomonadati</taxon>
        <taxon>Myxococcota</taxon>
        <taxon>Myxococcia</taxon>
        <taxon>Myxococcales</taxon>
        <taxon>Cystobacterineae</taxon>
        <taxon>Myxococcaceae</taxon>
        <taxon>Corallococcus</taxon>
    </lineage>
</organism>
<feature type="domain" description="C2" evidence="2">
    <location>
        <begin position="104"/>
        <end position="186"/>
    </location>
</feature>
<dbReference type="EMBL" id="JAAIYO010000008">
    <property type="protein sequence ID" value="MBE4751491.1"/>
    <property type="molecule type" value="Genomic_DNA"/>
</dbReference>
<proteinExistence type="predicted"/>
<keyword evidence="1" id="KW-0732">Signal</keyword>
<evidence type="ECO:0000256" key="1">
    <source>
        <dbReference type="SAM" id="SignalP"/>
    </source>
</evidence>
<dbReference type="RefSeq" id="WP_193428694.1">
    <property type="nucleotide sequence ID" value="NZ_CBCSIP010000223.1"/>
</dbReference>
<feature type="signal peptide" evidence="1">
    <location>
        <begin position="1"/>
        <end position="19"/>
    </location>
</feature>
<dbReference type="SUPFAM" id="SSF49562">
    <property type="entry name" value="C2 domain (Calcium/lipid-binding domain, CaLB)"/>
    <property type="match status" value="1"/>
</dbReference>
<dbReference type="Proteomes" id="UP001516472">
    <property type="component" value="Unassembled WGS sequence"/>
</dbReference>
<protein>
    <recommendedName>
        <fullName evidence="2">C2 domain-containing protein</fullName>
    </recommendedName>
</protein>
<reference evidence="3 4" key="1">
    <citation type="submission" date="2020-02" db="EMBL/GenBank/DDBJ databases">
        <authorList>
            <person name="Babadi Z.K."/>
            <person name="Risdian C."/>
            <person name="Ebrahimipour G.H."/>
            <person name="Wink J."/>
        </authorList>
    </citation>
    <scope>NUCLEOTIDE SEQUENCE [LARGE SCALE GENOMIC DNA]</scope>
    <source>
        <strain evidence="3 4">ZKHCc1 1396</strain>
    </source>
</reference>
<dbReference type="Pfam" id="PF00168">
    <property type="entry name" value="C2"/>
    <property type="match status" value="1"/>
</dbReference>
<name>A0ABR9PU97_9BACT</name>